<evidence type="ECO:0000256" key="15">
    <source>
        <dbReference type="HAMAP-Rule" id="MF_00283"/>
    </source>
</evidence>
<gene>
    <name evidence="15" type="primary">pheT</name>
    <name evidence="20" type="ORF">DW099_03690</name>
</gene>
<dbReference type="GO" id="GO:0016740">
    <property type="term" value="F:transferase activity"/>
    <property type="evidence" value="ECO:0007669"/>
    <property type="project" value="UniProtKB-ARBA"/>
</dbReference>
<dbReference type="SMART" id="SM00874">
    <property type="entry name" value="B5"/>
    <property type="match status" value="1"/>
</dbReference>
<comment type="catalytic activity">
    <reaction evidence="14 15">
        <text>tRNA(Phe) + L-phenylalanine + ATP = L-phenylalanyl-tRNA(Phe) + AMP + diphosphate + H(+)</text>
        <dbReference type="Rhea" id="RHEA:19413"/>
        <dbReference type="Rhea" id="RHEA-COMP:9668"/>
        <dbReference type="Rhea" id="RHEA-COMP:9699"/>
        <dbReference type="ChEBI" id="CHEBI:15378"/>
        <dbReference type="ChEBI" id="CHEBI:30616"/>
        <dbReference type="ChEBI" id="CHEBI:33019"/>
        <dbReference type="ChEBI" id="CHEBI:58095"/>
        <dbReference type="ChEBI" id="CHEBI:78442"/>
        <dbReference type="ChEBI" id="CHEBI:78531"/>
        <dbReference type="ChEBI" id="CHEBI:456215"/>
        <dbReference type="EC" id="6.1.1.20"/>
    </reaction>
</comment>
<dbReference type="GO" id="GO:0000049">
    <property type="term" value="F:tRNA binding"/>
    <property type="evidence" value="ECO:0007669"/>
    <property type="project" value="UniProtKB-UniRule"/>
</dbReference>
<dbReference type="EC" id="6.1.1.20" evidence="15"/>
<dbReference type="Gene3D" id="3.30.56.10">
    <property type="match status" value="2"/>
</dbReference>
<dbReference type="AlphaFoldDB" id="A0A415E7K1"/>
<name>A0A415E7K1_9FIRM</name>
<dbReference type="InterPro" id="IPR033714">
    <property type="entry name" value="tRNA_bind_bactPheRS"/>
</dbReference>
<keyword evidence="10 15" id="KW-0460">Magnesium</keyword>
<dbReference type="InterPro" id="IPR045060">
    <property type="entry name" value="Phe-tRNA-ligase_IIc_bsu"/>
</dbReference>
<keyword evidence="5 16" id="KW-0820">tRNA-binding</keyword>
<dbReference type="InterPro" id="IPR020825">
    <property type="entry name" value="Phe-tRNA_synthase-like_B3/B4"/>
</dbReference>
<dbReference type="PANTHER" id="PTHR10947:SF0">
    <property type="entry name" value="PHENYLALANINE--TRNA LIGASE BETA SUBUNIT"/>
    <property type="match status" value="1"/>
</dbReference>
<dbReference type="HAMAP" id="MF_00283">
    <property type="entry name" value="Phe_tRNA_synth_beta1"/>
    <property type="match status" value="1"/>
</dbReference>
<evidence type="ECO:0000256" key="9">
    <source>
        <dbReference type="ARBA" id="ARBA00022840"/>
    </source>
</evidence>
<dbReference type="PROSITE" id="PS51483">
    <property type="entry name" value="B5"/>
    <property type="match status" value="1"/>
</dbReference>
<dbReference type="Pfam" id="PF17759">
    <property type="entry name" value="tRNA_synthFbeta"/>
    <property type="match status" value="1"/>
</dbReference>
<dbReference type="CDD" id="cd02796">
    <property type="entry name" value="tRNA_bind_bactPheRS"/>
    <property type="match status" value="1"/>
</dbReference>
<feature type="binding site" evidence="15">
    <location>
        <position position="505"/>
    </location>
    <ligand>
        <name>Mg(2+)</name>
        <dbReference type="ChEBI" id="CHEBI:18420"/>
        <note>shared with alpha subunit</note>
    </ligand>
</feature>
<dbReference type="Pfam" id="PF03147">
    <property type="entry name" value="FDX-ACB"/>
    <property type="match status" value="1"/>
</dbReference>
<dbReference type="PROSITE" id="PS51447">
    <property type="entry name" value="FDX_ACB"/>
    <property type="match status" value="1"/>
</dbReference>
<dbReference type="SUPFAM" id="SSF46955">
    <property type="entry name" value="Putative DNA-binding domain"/>
    <property type="match status" value="1"/>
</dbReference>
<dbReference type="GO" id="GO:0009328">
    <property type="term" value="C:phenylalanine-tRNA ligase complex"/>
    <property type="evidence" value="ECO:0007669"/>
    <property type="project" value="TreeGrafter"/>
</dbReference>
<evidence type="ECO:0000256" key="16">
    <source>
        <dbReference type="PROSITE-ProRule" id="PRU00209"/>
    </source>
</evidence>
<feature type="binding site" evidence="15">
    <location>
        <position position="509"/>
    </location>
    <ligand>
        <name>Mg(2+)</name>
        <dbReference type="ChEBI" id="CHEBI:18420"/>
        <note>shared with alpha subunit</note>
    </ligand>
</feature>
<dbReference type="GO" id="GO:0140096">
    <property type="term" value="F:catalytic activity, acting on a protein"/>
    <property type="evidence" value="ECO:0007669"/>
    <property type="project" value="UniProtKB-ARBA"/>
</dbReference>
<evidence type="ECO:0000256" key="10">
    <source>
        <dbReference type="ARBA" id="ARBA00022842"/>
    </source>
</evidence>
<dbReference type="SMART" id="SM00873">
    <property type="entry name" value="B3_4"/>
    <property type="match status" value="1"/>
</dbReference>
<dbReference type="SMART" id="SM00896">
    <property type="entry name" value="FDX-ACB"/>
    <property type="match status" value="1"/>
</dbReference>
<dbReference type="FunFam" id="3.30.56.10:FF:000002">
    <property type="entry name" value="Phenylalanine--tRNA ligase beta subunit"/>
    <property type="match status" value="1"/>
</dbReference>
<keyword evidence="9 15" id="KW-0067">ATP-binding</keyword>
<dbReference type="InterPro" id="IPR041616">
    <property type="entry name" value="PheRS_beta_core"/>
</dbReference>
<reference evidence="20 21" key="1">
    <citation type="submission" date="2018-08" db="EMBL/GenBank/DDBJ databases">
        <title>A genome reference for cultivated species of the human gut microbiota.</title>
        <authorList>
            <person name="Zou Y."/>
            <person name="Xue W."/>
            <person name="Luo G."/>
        </authorList>
    </citation>
    <scope>NUCLEOTIDE SEQUENCE [LARGE SCALE GENOMIC DNA]</scope>
    <source>
        <strain evidence="20 21">AM07-24</strain>
    </source>
</reference>
<accession>A0A415E7K1</accession>
<feature type="binding site" evidence="15">
    <location>
        <position position="499"/>
    </location>
    <ligand>
        <name>Mg(2+)</name>
        <dbReference type="ChEBI" id="CHEBI:18420"/>
        <note>shared with alpha subunit</note>
    </ligand>
</feature>
<comment type="caution">
    <text evidence="20">The sequence shown here is derived from an EMBL/GenBank/DDBJ whole genome shotgun (WGS) entry which is preliminary data.</text>
</comment>
<evidence type="ECO:0000256" key="13">
    <source>
        <dbReference type="ARBA" id="ARBA00023146"/>
    </source>
</evidence>
<evidence type="ECO:0000256" key="4">
    <source>
        <dbReference type="ARBA" id="ARBA00022490"/>
    </source>
</evidence>
<evidence type="ECO:0000259" key="19">
    <source>
        <dbReference type="PROSITE" id="PS51483"/>
    </source>
</evidence>
<dbReference type="GO" id="GO:0006432">
    <property type="term" value="P:phenylalanyl-tRNA aminoacylation"/>
    <property type="evidence" value="ECO:0007669"/>
    <property type="project" value="UniProtKB-UniRule"/>
</dbReference>
<keyword evidence="12 15" id="KW-0648">Protein biosynthesis</keyword>
<keyword evidence="4 15" id="KW-0963">Cytoplasm</keyword>
<dbReference type="Pfam" id="PF03483">
    <property type="entry name" value="B3_4"/>
    <property type="match status" value="1"/>
</dbReference>
<organism evidence="20 21">
    <name type="scientific">Emergencia timonensis</name>
    <dbReference type="NCBI Taxonomy" id="1776384"/>
    <lineage>
        <taxon>Bacteria</taxon>
        <taxon>Bacillati</taxon>
        <taxon>Bacillota</taxon>
        <taxon>Clostridia</taxon>
        <taxon>Peptostreptococcales</taxon>
        <taxon>Anaerovoracaceae</taxon>
        <taxon>Emergencia</taxon>
    </lineage>
</organism>
<dbReference type="Pfam" id="PF01588">
    <property type="entry name" value="tRNA_bind"/>
    <property type="match status" value="1"/>
</dbReference>
<evidence type="ECO:0000256" key="2">
    <source>
        <dbReference type="ARBA" id="ARBA00008653"/>
    </source>
</evidence>
<keyword evidence="6 15" id="KW-0436">Ligase</keyword>
<keyword evidence="7 15" id="KW-0479">Metal-binding</keyword>
<dbReference type="Gene3D" id="3.30.70.380">
    <property type="entry name" value="Ferrodoxin-fold anticodon-binding domain"/>
    <property type="match status" value="1"/>
</dbReference>
<evidence type="ECO:0000259" key="18">
    <source>
        <dbReference type="PROSITE" id="PS51447"/>
    </source>
</evidence>
<comment type="cofactor">
    <cofactor evidence="15">
        <name>Mg(2+)</name>
        <dbReference type="ChEBI" id="CHEBI:18420"/>
    </cofactor>
    <text evidence="15">Binds 2 magnesium ions per tetramer.</text>
</comment>
<evidence type="ECO:0000259" key="17">
    <source>
        <dbReference type="PROSITE" id="PS50886"/>
    </source>
</evidence>
<evidence type="ECO:0000313" key="20">
    <source>
        <dbReference type="EMBL" id="RHJ89684.1"/>
    </source>
</evidence>
<dbReference type="OrthoDB" id="9805455at2"/>
<keyword evidence="8 15" id="KW-0547">Nucleotide-binding</keyword>
<dbReference type="SUPFAM" id="SSF55681">
    <property type="entry name" value="Class II aaRS and biotin synthetases"/>
    <property type="match status" value="1"/>
</dbReference>
<dbReference type="SUPFAM" id="SSF50249">
    <property type="entry name" value="Nucleic acid-binding proteins"/>
    <property type="match status" value="1"/>
</dbReference>
<evidence type="ECO:0000256" key="3">
    <source>
        <dbReference type="ARBA" id="ARBA00011209"/>
    </source>
</evidence>
<evidence type="ECO:0000256" key="11">
    <source>
        <dbReference type="ARBA" id="ARBA00022884"/>
    </source>
</evidence>
<evidence type="ECO:0000313" key="21">
    <source>
        <dbReference type="Proteomes" id="UP000284841"/>
    </source>
</evidence>
<comment type="similarity">
    <text evidence="2 15">Belongs to the phenylalanyl-tRNA synthetase beta subunit family. Type 1 subfamily.</text>
</comment>
<keyword evidence="11 16" id="KW-0694">RNA-binding</keyword>
<dbReference type="InterPro" id="IPR045864">
    <property type="entry name" value="aa-tRNA-synth_II/BPL/LPL"/>
</dbReference>
<dbReference type="InterPro" id="IPR036690">
    <property type="entry name" value="Fdx_antiC-bd_sf"/>
</dbReference>
<feature type="domain" description="TRNA-binding" evidence="17">
    <location>
        <begin position="66"/>
        <end position="193"/>
    </location>
</feature>
<evidence type="ECO:0000256" key="12">
    <source>
        <dbReference type="ARBA" id="ARBA00022917"/>
    </source>
</evidence>
<keyword evidence="13 15" id="KW-0030">Aminoacyl-tRNA synthetase</keyword>
<dbReference type="InterPro" id="IPR012340">
    <property type="entry name" value="NA-bd_OB-fold"/>
</dbReference>
<dbReference type="InterPro" id="IPR005146">
    <property type="entry name" value="B3/B4_tRNA-bd"/>
</dbReference>
<dbReference type="FunFam" id="3.30.70.380:FF:000001">
    <property type="entry name" value="Phenylalanine--tRNA ligase beta subunit"/>
    <property type="match status" value="1"/>
</dbReference>
<dbReference type="EMBL" id="QRMS01000001">
    <property type="protein sequence ID" value="RHJ89684.1"/>
    <property type="molecule type" value="Genomic_DNA"/>
</dbReference>
<keyword evidence="21" id="KW-1185">Reference proteome</keyword>
<dbReference type="Gene3D" id="2.40.50.140">
    <property type="entry name" value="Nucleic acid-binding proteins"/>
    <property type="match status" value="1"/>
</dbReference>
<dbReference type="GO" id="GO:0000287">
    <property type="term" value="F:magnesium ion binding"/>
    <property type="evidence" value="ECO:0007669"/>
    <property type="project" value="UniProtKB-UniRule"/>
</dbReference>
<dbReference type="Proteomes" id="UP000284841">
    <property type="component" value="Unassembled WGS sequence"/>
</dbReference>
<sequence length="842" mass="94185">MGSESVRSASQNKFWGRTIKVSEVKNTMLVSLQWLKDYTNVNVPIDEFCDRMIMSGSDMETCEELGCGISGVVVGRIDKIEQHPDANKLVVCQVNVGEEEPLQIVTGATNIYEGGYVPVAKDNSHIPGPLHGQPKVEGGVTITKGELRGVVSNGMLCGPQELGYDDKIAPYISKDGIWMLPGNWDEYLGKDFAKALELSDYVIDFCITPNRSDCLCMIGMAKEAAAVFEEKMTYPDTECEKTDENASDYISVEVKDNNCKRYTARIIKDVKIEQSPWWLQKRLMAAGMRPINNMVDITNFVMMEYGQPLHAFDIRSIAGSHIVVDMAKDGDKFVTLDGQERDVYADTLMINDAEKPIGIAGIMGGLDSEIVDDTNTVVVESACFDKTCVHRSIKKLGLKTEAAARYERGLDPNLCEAAADRVCKLVEMLGCGKVLNGSVDVYHNPETAPVIKCRVSRVNKILGTDIPREEMVNYLERLDMKVEGEGDTMLVTPPTVRQDMKEEVDCVEEVARLYGYDNLPMTLPSADTVGTVSKSWELRDMTRNLLCGMGASEIQTYSFSNNKILDGIGIEEDSWERNFVDIINPMGEETSAMRTILTPGMLEVLGRNCARNQERVRAYEIGLTYMKNLVDAQALPVESYNLTMGIYGKDEDFFTLKGMVVTLLERLGIEDLEFAAESDYKVYHPGRCARILTRDKNGETVELGIMGEVHPDVAENYGIGTRCYICELFFDLIVELSDKEIQYHQPPKYPSTSRDVAMIVEEDLQVADMEKAIREAGTEILREVKLFDVYRGEQVEAGKKSVAFSLTYRHDDKTLTDEEVDQIHGKVIELLKEKFKAVIRDN</sequence>
<dbReference type="SUPFAM" id="SSF56037">
    <property type="entry name" value="PheT/TilS domain"/>
    <property type="match status" value="1"/>
</dbReference>
<dbReference type="STRING" id="1776384.GCA_900086585_03024"/>
<protein>
    <recommendedName>
        <fullName evidence="15">Phenylalanine--tRNA ligase beta subunit</fullName>
        <ecNumber evidence="15">6.1.1.20</ecNumber>
    </recommendedName>
    <alternativeName>
        <fullName evidence="15">Phenylalanyl-tRNA synthetase beta subunit</fullName>
        <shortName evidence="15">PheRS</shortName>
    </alternativeName>
</protein>
<evidence type="ECO:0000256" key="7">
    <source>
        <dbReference type="ARBA" id="ARBA00022723"/>
    </source>
</evidence>
<feature type="domain" description="FDX-ACB" evidence="18">
    <location>
        <begin position="747"/>
        <end position="840"/>
    </location>
</feature>
<dbReference type="InterPro" id="IPR004532">
    <property type="entry name" value="Phe-tRNA-ligase_IIc_bsu_bact"/>
</dbReference>
<dbReference type="SUPFAM" id="SSF54991">
    <property type="entry name" value="Anticodon-binding domain of PheRS"/>
    <property type="match status" value="1"/>
</dbReference>
<evidence type="ECO:0000256" key="14">
    <source>
        <dbReference type="ARBA" id="ARBA00049255"/>
    </source>
</evidence>
<dbReference type="CDD" id="cd00769">
    <property type="entry name" value="PheRS_beta_core"/>
    <property type="match status" value="1"/>
</dbReference>
<evidence type="ECO:0000256" key="8">
    <source>
        <dbReference type="ARBA" id="ARBA00022741"/>
    </source>
</evidence>
<dbReference type="InterPro" id="IPR005121">
    <property type="entry name" value="Fdx_antiC-bd"/>
</dbReference>
<dbReference type="NCBIfam" id="TIGR00472">
    <property type="entry name" value="pheT_bact"/>
    <property type="match status" value="1"/>
</dbReference>
<dbReference type="InterPro" id="IPR009061">
    <property type="entry name" value="DNA-bd_dom_put_sf"/>
</dbReference>
<dbReference type="GO" id="GO:0004826">
    <property type="term" value="F:phenylalanine-tRNA ligase activity"/>
    <property type="evidence" value="ECO:0007669"/>
    <property type="project" value="UniProtKB-UniRule"/>
</dbReference>
<evidence type="ECO:0000256" key="1">
    <source>
        <dbReference type="ARBA" id="ARBA00004496"/>
    </source>
</evidence>
<dbReference type="InterPro" id="IPR002547">
    <property type="entry name" value="tRNA-bd_dom"/>
</dbReference>
<dbReference type="PROSITE" id="PS50886">
    <property type="entry name" value="TRBD"/>
    <property type="match status" value="1"/>
</dbReference>
<dbReference type="FunFam" id="3.50.40.10:FF:000001">
    <property type="entry name" value="Phenylalanine--tRNA ligase beta subunit"/>
    <property type="match status" value="1"/>
</dbReference>
<dbReference type="InterPro" id="IPR005147">
    <property type="entry name" value="tRNA_synthase_B5-dom"/>
</dbReference>
<evidence type="ECO:0000256" key="5">
    <source>
        <dbReference type="ARBA" id="ARBA00022555"/>
    </source>
</evidence>
<proteinExistence type="inferred from homology"/>
<dbReference type="Gene3D" id="3.50.40.10">
    <property type="entry name" value="Phenylalanyl-trna Synthetase, Chain B, domain 3"/>
    <property type="match status" value="1"/>
</dbReference>
<feature type="binding site" evidence="15">
    <location>
        <position position="508"/>
    </location>
    <ligand>
        <name>Mg(2+)</name>
        <dbReference type="ChEBI" id="CHEBI:18420"/>
        <note>shared with alpha subunit</note>
    </ligand>
</feature>
<comment type="subunit">
    <text evidence="3 15">Tetramer of two alpha and two beta subunits.</text>
</comment>
<evidence type="ECO:0000256" key="6">
    <source>
        <dbReference type="ARBA" id="ARBA00022598"/>
    </source>
</evidence>
<feature type="domain" description="B5" evidence="19">
    <location>
        <begin position="446"/>
        <end position="521"/>
    </location>
</feature>
<dbReference type="PANTHER" id="PTHR10947">
    <property type="entry name" value="PHENYLALANYL-TRNA SYNTHETASE BETA CHAIN AND LEUCINE-RICH REPEAT-CONTAINING PROTEIN 47"/>
    <property type="match status" value="1"/>
</dbReference>
<dbReference type="Gene3D" id="3.30.930.10">
    <property type="entry name" value="Bira Bifunctional Protein, Domain 2"/>
    <property type="match status" value="1"/>
</dbReference>
<dbReference type="Pfam" id="PF03484">
    <property type="entry name" value="B5"/>
    <property type="match status" value="1"/>
</dbReference>
<comment type="subcellular location">
    <subcellularLocation>
        <location evidence="1 15">Cytoplasm</location>
    </subcellularLocation>
</comment>
<dbReference type="GO" id="GO:0005524">
    <property type="term" value="F:ATP binding"/>
    <property type="evidence" value="ECO:0007669"/>
    <property type="project" value="UniProtKB-UniRule"/>
</dbReference>